<dbReference type="PANTHER" id="PTHR32294">
    <property type="entry name" value="DNA POLYMERASE III SUBUNIT ALPHA"/>
    <property type="match status" value="1"/>
</dbReference>
<dbReference type="GO" id="GO:0003887">
    <property type="term" value="F:DNA-directed DNA polymerase activity"/>
    <property type="evidence" value="ECO:0007669"/>
    <property type="project" value="UniProtKB-KW"/>
</dbReference>
<dbReference type="InterPro" id="IPR004805">
    <property type="entry name" value="DnaE2/DnaE/PolC"/>
</dbReference>
<evidence type="ECO:0000256" key="8">
    <source>
        <dbReference type="ARBA" id="ARBA00022932"/>
    </source>
</evidence>
<dbReference type="Proteomes" id="UP000236311">
    <property type="component" value="Unassembled WGS sequence"/>
</dbReference>
<feature type="region of interest" description="Disordered" evidence="11">
    <location>
        <begin position="1108"/>
        <end position="1153"/>
    </location>
</feature>
<dbReference type="InterPro" id="IPR041931">
    <property type="entry name" value="DNA_pol3_alpha_thumb_dom"/>
</dbReference>
<evidence type="ECO:0000259" key="12">
    <source>
        <dbReference type="SMART" id="SM00481"/>
    </source>
</evidence>
<organism evidence="13 14">
    <name type="scientific">Acetatifactor muris</name>
    <dbReference type="NCBI Taxonomy" id="879566"/>
    <lineage>
        <taxon>Bacteria</taxon>
        <taxon>Bacillati</taxon>
        <taxon>Bacillota</taxon>
        <taxon>Clostridia</taxon>
        <taxon>Lachnospirales</taxon>
        <taxon>Lachnospiraceae</taxon>
        <taxon>Acetatifactor</taxon>
    </lineage>
</organism>
<dbReference type="NCBIfam" id="TIGR00594">
    <property type="entry name" value="polc"/>
    <property type="match status" value="1"/>
</dbReference>
<evidence type="ECO:0000256" key="10">
    <source>
        <dbReference type="ARBA" id="ARBA00049244"/>
    </source>
</evidence>
<dbReference type="Pfam" id="PF07733">
    <property type="entry name" value="DNA_pol3_alpha"/>
    <property type="match status" value="1"/>
</dbReference>
<feature type="compositionally biased region" description="Gly residues" evidence="11">
    <location>
        <begin position="1108"/>
        <end position="1122"/>
    </location>
</feature>
<dbReference type="InterPro" id="IPR029460">
    <property type="entry name" value="DNAPol_HHH"/>
</dbReference>
<dbReference type="PANTHER" id="PTHR32294:SF0">
    <property type="entry name" value="DNA POLYMERASE III SUBUNIT ALPHA"/>
    <property type="match status" value="1"/>
</dbReference>
<dbReference type="Gene3D" id="3.20.20.140">
    <property type="entry name" value="Metal-dependent hydrolases"/>
    <property type="match status" value="1"/>
</dbReference>
<evidence type="ECO:0000256" key="4">
    <source>
        <dbReference type="ARBA" id="ARBA00019114"/>
    </source>
</evidence>
<dbReference type="GO" id="GO:0003676">
    <property type="term" value="F:nucleic acid binding"/>
    <property type="evidence" value="ECO:0007669"/>
    <property type="project" value="InterPro"/>
</dbReference>
<dbReference type="EC" id="2.7.7.7" evidence="3"/>
<gene>
    <name evidence="13" type="primary">dnaE_1</name>
    <name evidence="13" type="ORF">AMURIS_02265</name>
</gene>
<dbReference type="RefSeq" id="WP_103239640.1">
    <property type="nucleotide sequence ID" value="NZ_JANJZD010000001.1"/>
</dbReference>
<dbReference type="Pfam" id="PF02811">
    <property type="entry name" value="PHP"/>
    <property type="match status" value="1"/>
</dbReference>
<comment type="subcellular location">
    <subcellularLocation>
        <location evidence="1">Cytoplasm</location>
    </subcellularLocation>
</comment>
<dbReference type="GO" id="GO:0008408">
    <property type="term" value="F:3'-5' exonuclease activity"/>
    <property type="evidence" value="ECO:0007669"/>
    <property type="project" value="InterPro"/>
</dbReference>
<evidence type="ECO:0000256" key="9">
    <source>
        <dbReference type="ARBA" id="ARBA00025611"/>
    </source>
</evidence>
<dbReference type="InterPro" id="IPR040982">
    <property type="entry name" value="DNA_pol3_finger"/>
</dbReference>
<evidence type="ECO:0000313" key="14">
    <source>
        <dbReference type="Proteomes" id="UP000236311"/>
    </source>
</evidence>
<comment type="catalytic activity">
    <reaction evidence="10">
        <text>DNA(n) + a 2'-deoxyribonucleoside 5'-triphosphate = DNA(n+1) + diphosphate</text>
        <dbReference type="Rhea" id="RHEA:22508"/>
        <dbReference type="Rhea" id="RHEA-COMP:17339"/>
        <dbReference type="Rhea" id="RHEA-COMP:17340"/>
        <dbReference type="ChEBI" id="CHEBI:33019"/>
        <dbReference type="ChEBI" id="CHEBI:61560"/>
        <dbReference type="ChEBI" id="CHEBI:173112"/>
        <dbReference type="EC" id="2.7.7.7"/>
    </reaction>
</comment>
<dbReference type="Pfam" id="PF01336">
    <property type="entry name" value="tRNA_anti-codon"/>
    <property type="match status" value="1"/>
</dbReference>
<dbReference type="InterPro" id="IPR004365">
    <property type="entry name" value="NA-bd_OB_tRNA"/>
</dbReference>
<keyword evidence="7" id="KW-0235">DNA replication</keyword>
<dbReference type="InterPro" id="IPR004013">
    <property type="entry name" value="PHP_dom"/>
</dbReference>
<evidence type="ECO:0000256" key="3">
    <source>
        <dbReference type="ARBA" id="ARBA00012417"/>
    </source>
</evidence>
<dbReference type="AlphaFoldDB" id="A0A2K4ZGG1"/>
<dbReference type="SUPFAM" id="SSF89550">
    <property type="entry name" value="PHP domain-like"/>
    <property type="match status" value="1"/>
</dbReference>
<evidence type="ECO:0000256" key="1">
    <source>
        <dbReference type="ARBA" id="ARBA00004496"/>
    </source>
</evidence>
<dbReference type="NCBIfam" id="NF004226">
    <property type="entry name" value="PRK05673.1"/>
    <property type="match status" value="1"/>
</dbReference>
<keyword evidence="14" id="KW-1185">Reference proteome</keyword>
<name>A0A2K4ZGG1_9FIRM</name>
<dbReference type="Gene3D" id="1.10.10.1600">
    <property type="entry name" value="Bacterial DNA polymerase III alpha subunit, thumb domain"/>
    <property type="match status" value="1"/>
</dbReference>
<dbReference type="GO" id="GO:0005737">
    <property type="term" value="C:cytoplasm"/>
    <property type="evidence" value="ECO:0007669"/>
    <property type="project" value="UniProtKB-SubCell"/>
</dbReference>
<evidence type="ECO:0000256" key="5">
    <source>
        <dbReference type="ARBA" id="ARBA00022679"/>
    </source>
</evidence>
<proteinExistence type="inferred from homology"/>
<dbReference type="InterPro" id="IPR016195">
    <property type="entry name" value="Pol/histidinol_Pase-like"/>
</dbReference>
<evidence type="ECO:0000256" key="6">
    <source>
        <dbReference type="ARBA" id="ARBA00022695"/>
    </source>
</evidence>
<dbReference type="SMART" id="SM00481">
    <property type="entry name" value="POLIIIAc"/>
    <property type="match status" value="1"/>
</dbReference>
<dbReference type="GO" id="GO:0006260">
    <property type="term" value="P:DNA replication"/>
    <property type="evidence" value="ECO:0007669"/>
    <property type="project" value="UniProtKB-KW"/>
</dbReference>
<evidence type="ECO:0000313" key="13">
    <source>
        <dbReference type="EMBL" id="SOY29544.1"/>
    </source>
</evidence>
<keyword evidence="8" id="KW-0239">DNA-directed DNA polymerase</keyword>
<keyword evidence="5 13" id="KW-0808">Transferase</keyword>
<sequence length="1234" mass="138622">MAFVHLHVHTEYSLLDGSNKIKEYVSRVKELGMNSAAITDHGVMYGVIDFYRAAKAEGIKPIIGCEIYVAPNSRFDKETTGGEDRYYHLVLLAENNTGYANLMKIVSRGFTEGYYYRPRVDMEVLNKYHEGIIALSACLAGEVQRWISKGLPEEARKAAKKYEDCFGKGNFYLELQDHGYPEQRQVNTELLKMSRELDISLVATNDVHYTYEKDADSHDILLCLQTNKKLADEDRMRYEGGQYFVKSEEEMKGLFPYAWEAVENTQRIADRCDVEIEFGVTRLPRYEVPEGYDSWGYLNKLCDDGLAERYGDGNQPAGDTGQTLRERLDYELSVIRTMGYVDYFLIVWDFINYARSNGIPVGPGRGSAAGSIVSYCLKITNIEPIQYNLLFERFLNPERVSMPDIDIDFCYNRRQEVIDYVDRKYGSEKVVQIVTFGTLAAKGVIRDVGRVMDLPYAFVDSIARMIPGELNITIDKALNKNPEFHKLYEEDEQVRHLIDMCKRLEGLPRHTSMHAAGVVICPEAADEYVPLSRGSDGSITTQFTMTTLEELGLLKMDFLGLRTLTVIQDAVGFVKETTGKEIDIDRIDYNDPQVLTAIGTGKTDGVFQLESAGMRNFMKELRPQNLEDIIAGISLYRPGPMDFIPKYIRGKNNHADVVYSCPQLEPILAPTYGCIVYQEQVMQIVRELGGYTLGRSDLVRRAMSKKKQSVMEKERANFIYGNEEEGVPGCVSRGIGEKVASGIFDDMTDFAKYAFNKSHAACYAVVAYQTAWLKYYYPVEFMAALMTSVIDNTKKVSEYILTCRNMGIELLPPDINQGQRGFSVSNGHIRYALTAIKGVGRPAIDSIAKERRERGLFTNLKDFIGRTADKEVNKRAVENFIKAGALDGLGGTRKQFMSVYVQIMDHMAKDKKNNLAGQISLFDIADDSQKEEFDIRLPDVGEYPKEMILAFEKEVLGIYLSGHPLESDRELWQQYITHTTNDFALDEEIGSAKVADQAKVVVGGMIADKTIKYTRNDKVMAFLNLEDLVGNVEVVVFPRDYEQYSAMLMEDARIFIRGRANAEEDKDGKVVCEQIVTFEEAMEAKGGPIFRNLSGKWYGNGGYGGGTRGSGYGSTGSRGSGSTGSDRNGYIGNAGGGNAVSEPDNGRKEKKKVPEGVWIQFPDADSYFSREKELFSAIADSDGEDDVVIYLKDTKEYKLLPPNRRVEADGELQRKLGGIFGSENVKIRKNPAAG</sequence>
<evidence type="ECO:0000256" key="7">
    <source>
        <dbReference type="ARBA" id="ARBA00022705"/>
    </source>
</evidence>
<dbReference type="CDD" id="cd04485">
    <property type="entry name" value="DnaE_OBF"/>
    <property type="match status" value="1"/>
</dbReference>
<evidence type="ECO:0000256" key="2">
    <source>
        <dbReference type="ARBA" id="ARBA00009496"/>
    </source>
</evidence>
<comment type="similarity">
    <text evidence="2">Belongs to the DNA polymerase type-C family. DnaE subfamily.</text>
</comment>
<dbReference type="NCBIfam" id="NF005298">
    <property type="entry name" value="PRK06826.1"/>
    <property type="match status" value="1"/>
</dbReference>
<accession>A0A2K4ZGG1</accession>
<reference evidence="13 14" key="1">
    <citation type="submission" date="2018-01" db="EMBL/GenBank/DDBJ databases">
        <authorList>
            <person name="Gaut B.S."/>
            <person name="Morton B.R."/>
            <person name="Clegg M.T."/>
            <person name="Duvall M.R."/>
        </authorList>
    </citation>
    <scope>NUCLEOTIDE SEQUENCE [LARGE SCALE GENOMIC DNA]</scope>
    <source>
        <strain evidence="13">GP69</strain>
    </source>
</reference>
<dbReference type="InterPro" id="IPR011708">
    <property type="entry name" value="DNA_pol3_alpha_NTPase_dom"/>
</dbReference>
<feature type="domain" description="Polymerase/histidinol phosphatase N-terminal" evidence="12">
    <location>
        <begin position="4"/>
        <end position="71"/>
    </location>
</feature>
<dbReference type="CDD" id="cd12113">
    <property type="entry name" value="PHP_PolIIIA_DnaE3"/>
    <property type="match status" value="1"/>
</dbReference>
<keyword evidence="6 13" id="KW-0548">Nucleotidyltransferase</keyword>
<dbReference type="InterPro" id="IPR003141">
    <property type="entry name" value="Pol/His_phosphatase_N"/>
</dbReference>
<dbReference type="Gene3D" id="1.10.150.870">
    <property type="match status" value="1"/>
</dbReference>
<dbReference type="Pfam" id="PF17657">
    <property type="entry name" value="DNA_pol3_finger"/>
    <property type="match status" value="1"/>
</dbReference>
<dbReference type="Pfam" id="PF14579">
    <property type="entry name" value="HHH_6"/>
    <property type="match status" value="1"/>
</dbReference>
<protein>
    <recommendedName>
        <fullName evidence="4">DNA polymerase III subunit alpha</fullName>
        <ecNumber evidence="3">2.7.7.7</ecNumber>
    </recommendedName>
</protein>
<evidence type="ECO:0000256" key="11">
    <source>
        <dbReference type="SAM" id="MobiDB-lite"/>
    </source>
</evidence>
<dbReference type="EMBL" id="OFSM01000010">
    <property type="protein sequence ID" value="SOY29544.1"/>
    <property type="molecule type" value="Genomic_DNA"/>
</dbReference>
<dbReference type="OrthoDB" id="9803237at2"/>
<comment type="function">
    <text evidence="9">DNA polymerase III is a complex, multichain enzyme responsible for most of the replicative synthesis in bacteria. This DNA polymerase also exhibits 3' to 5' exonuclease activity. The alpha chain is the DNA polymerase.</text>
</comment>